<keyword evidence="3" id="KW-1185">Reference proteome</keyword>
<evidence type="ECO:0000313" key="2">
    <source>
        <dbReference type="EMBL" id="MBB5076980.1"/>
    </source>
</evidence>
<dbReference type="EMBL" id="JACHIN010000003">
    <property type="protein sequence ID" value="MBB5076980.1"/>
    <property type="molecule type" value="Genomic_DNA"/>
</dbReference>
<dbReference type="RefSeq" id="WP_184960590.1">
    <property type="nucleotide sequence ID" value="NZ_JACHIN010000003.1"/>
</dbReference>
<accession>A0A7W8A011</accession>
<dbReference type="AlphaFoldDB" id="A0A7W8A011"/>
<sequence>MTSPFSAQIRRPGAWRSASTKGSLNGAASRGVWRAYDSVIAPCGITPDVVGTIWNRWFTGVSDWCAREPEQVAAALERLRVVDPGCGAVQGGQISCASHIDQPTIGTAGRTVGRHCFAAREENQHVYQP</sequence>
<gene>
    <name evidence="2" type="ORF">HNR40_002453</name>
</gene>
<organism evidence="2 3">
    <name type="scientific">Nonomuraea endophytica</name>
    <dbReference type="NCBI Taxonomy" id="714136"/>
    <lineage>
        <taxon>Bacteria</taxon>
        <taxon>Bacillati</taxon>
        <taxon>Actinomycetota</taxon>
        <taxon>Actinomycetes</taxon>
        <taxon>Streptosporangiales</taxon>
        <taxon>Streptosporangiaceae</taxon>
        <taxon>Nonomuraea</taxon>
    </lineage>
</organism>
<dbReference type="Proteomes" id="UP000568380">
    <property type="component" value="Unassembled WGS sequence"/>
</dbReference>
<protein>
    <submittedName>
        <fullName evidence="2">Uncharacterized protein</fullName>
    </submittedName>
</protein>
<evidence type="ECO:0000256" key="1">
    <source>
        <dbReference type="SAM" id="MobiDB-lite"/>
    </source>
</evidence>
<proteinExistence type="predicted"/>
<reference evidence="2 3" key="1">
    <citation type="submission" date="2020-08" db="EMBL/GenBank/DDBJ databases">
        <title>Genomic Encyclopedia of Type Strains, Phase IV (KMG-IV): sequencing the most valuable type-strain genomes for metagenomic binning, comparative biology and taxonomic classification.</title>
        <authorList>
            <person name="Goeker M."/>
        </authorList>
    </citation>
    <scope>NUCLEOTIDE SEQUENCE [LARGE SCALE GENOMIC DNA]</scope>
    <source>
        <strain evidence="2 3">DSM 45385</strain>
    </source>
</reference>
<name>A0A7W8A011_9ACTN</name>
<comment type="caution">
    <text evidence="2">The sequence shown here is derived from an EMBL/GenBank/DDBJ whole genome shotgun (WGS) entry which is preliminary data.</text>
</comment>
<feature type="region of interest" description="Disordered" evidence="1">
    <location>
        <begin position="1"/>
        <end position="25"/>
    </location>
</feature>
<evidence type="ECO:0000313" key="3">
    <source>
        <dbReference type="Proteomes" id="UP000568380"/>
    </source>
</evidence>